<feature type="domain" description="SCP2" evidence="2">
    <location>
        <begin position="19"/>
        <end position="115"/>
    </location>
</feature>
<comment type="pathway">
    <text evidence="1">Cofactor biosynthesis; ubiquinone biosynthesis.</text>
</comment>
<comment type="similarity">
    <text evidence="1">Belongs to the UbiJ family.</text>
</comment>
<accession>A0ABQ3B0Z8</accession>
<comment type="subcellular location">
    <subcellularLocation>
        <location evidence="1">Cytoplasm</location>
    </subcellularLocation>
</comment>
<dbReference type="InterPro" id="IPR038989">
    <property type="entry name" value="UbiJ"/>
</dbReference>
<comment type="caution">
    <text evidence="3">The sequence shown here is derived from an EMBL/GenBank/DDBJ whole genome shotgun (WGS) entry which is preliminary data.</text>
</comment>
<dbReference type="InterPro" id="IPR036527">
    <property type="entry name" value="SCP2_sterol-bd_dom_sf"/>
</dbReference>
<comment type="function">
    <text evidence="1">Required for ubiquinone (coenzyme Q) biosynthesis. Binds hydrophobic ubiquinone biosynthetic intermediates via its SCP2 domain and is essential for the stability of the Ubi complex. May constitute a docking platform where Ubi enzymes assemble and access their SCP2-bound polyprenyl substrates.</text>
</comment>
<name>A0ABQ3B0Z8_9GAMM</name>
<dbReference type="SUPFAM" id="SSF55718">
    <property type="entry name" value="SCP-like"/>
    <property type="match status" value="1"/>
</dbReference>
<keyword evidence="1" id="KW-0831">Ubiquinone biosynthesis</keyword>
<dbReference type="Proteomes" id="UP000601597">
    <property type="component" value="Unassembled WGS sequence"/>
</dbReference>
<proteinExistence type="inferred from homology"/>
<dbReference type="HAMAP" id="MF_02215">
    <property type="entry name" value="UbiJ"/>
    <property type="match status" value="1"/>
</dbReference>
<dbReference type="PANTHER" id="PTHR38693:SF1">
    <property type="entry name" value="UBIQUINONE BIOSYNTHESIS ACCESSORY FACTOR UBIJ"/>
    <property type="match status" value="1"/>
</dbReference>
<evidence type="ECO:0000313" key="4">
    <source>
        <dbReference type="Proteomes" id="UP000601597"/>
    </source>
</evidence>
<dbReference type="RefSeq" id="WP_189576265.1">
    <property type="nucleotide sequence ID" value="NZ_BMXV01000004.1"/>
</dbReference>
<reference evidence="4" key="1">
    <citation type="journal article" date="2019" name="Int. J. Syst. Evol. Microbiol.">
        <title>The Global Catalogue of Microorganisms (GCM) 10K type strain sequencing project: providing services to taxonomists for standard genome sequencing and annotation.</title>
        <authorList>
            <consortium name="The Broad Institute Genomics Platform"/>
            <consortium name="The Broad Institute Genome Sequencing Center for Infectious Disease"/>
            <person name="Wu L."/>
            <person name="Ma J."/>
        </authorList>
    </citation>
    <scope>NUCLEOTIDE SEQUENCE [LARGE SCALE GENOMIC DNA]</scope>
    <source>
        <strain evidence="4">KCTC 22280</strain>
    </source>
</reference>
<dbReference type="InterPro" id="IPR003033">
    <property type="entry name" value="SCP2_sterol-bd_dom"/>
</dbReference>
<dbReference type="EMBL" id="BMXV01000004">
    <property type="protein sequence ID" value="GGY73987.1"/>
    <property type="molecule type" value="Genomic_DNA"/>
</dbReference>
<protein>
    <recommendedName>
        <fullName evidence="1">Ubiquinone biosynthesis accessory factor UbiJ</fullName>
    </recommendedName>
</protein>
<keyword evidence="1" id="KW-0963">Cytoplasm</keyword>
<gene>
    <name evidence="1" type="primary">ubiJ</name>
    <name evidence="3" type="ORF">GCM10007071_21690</name>
</gene>
<evidence type="ECO:0000259" key="2">
    <source>
        <dbReference type="Pfam" id="PF02036"/>
    </source>
</evidence>
<dbReference type="Pfam" id="PF02036">
    <property type="entry name" value="SCP2"/>
    <property type="match status" value="1"/>
</dbReference>
<evidence type="ECO:0000313" key="3">
    <source>
        <dbReference type="EMBL" id="GGY73987.1"/>
    </source>
</evidence>
<keyword evidence="4" id="KW-1185">Reference proteome</keyword>
<sequence>MSRIPTLHAAITGTLELALNRALELDPPGRRDLLKALTGPVCFEVSEPVDMTICLQGTRRGVSVAGIRPDHPALVIRGRPLALAALAIGDNQAIADGRLSVEGDTALAHQFQQALARLDPDWEAALARYTGDIPAHFIGQRIRGAVSWSRQAVASVTASLEEYIHEETGTLPGKRELEPTFEEIDQLSLRTERLAARVDRLESDAAPTSGQSGTETP</sequence>
<dbReference type="PANTHER" id="PTHR38693">
    <property type="entry name" value="UBIQUINONE BIOSYNTHESIS PROTEIN UBIJ"/>
    <property type="match status" value="1"/>
</dbReference>
<organism evidence="3 4">
    <name type="scientific">Marinobacter zhanjiangensis</name>
    <dbReference type="NCBI Taxonomy" id="578215"/>
    <lineage>
        <taxon>Bacteria</taxon>
        <taxon>Pseudomonadati</taxon>
        <taxon>Pseudomonadota</taxon>
        <taxon>Gammaproteobacteria</taxon>
        <taxon>Pseudomonadales</taxon>
        <taxon>Marinobacteraceae</taxon>
        <taxon>Marinobacter</taxon>
    </lineage>
</organism>
<evidence type="ECO:0000256" key="1">
    <source>
        <dbReference type="HAMAP-Rule" id="MF_02215"/>
    </source>
</evidence>